<evidence type="ECO:0000313" key="1">
    <source>
        <dbReference type="EMBL" id="KKM52372.1"/>
    </source>
</evidence>
<sequence>MSRIENLASNLEPGFNKIRDIEQNILIRHCGNCEKEFLLTNVIKLYPELYQDSIIKAWQKTEVTFYCTYCYFLKLVKLIKKNKNNH</sequence>
<protein>
    <submittedName>
        <fullName evidence="1">Uncharacterized protein</fullName>
    </submittedName>
</protein>
<comment type="caution">
    <text evidence="1">The sequence shown here is derived from an EMBL/GenBank/DDBJ whole genome shotgun (WGS) entry which is preliminary data.</text>
</comment>
<proteinExistence type="predicted"/>
<reference evidence="1" key="1">
    <citation type="journal article" date="2015" name="Nature">
        <title>Complex archaea that bridge the gap between prokaryotes and eukaryotes.</title>
        <authorList>
            <person name="Spang A."/>
            <person name="Saw J.H."/>
            <person name="Jorgensen S.L."/>
            <person name="Zaremba-Niedzwiedzka K."/>
            <person name="Martijn J."/>
            <person name="Lind A.E."/>
            <person name="van Eijk R."/>
            <person name="Schleper C."/>
            <person name="Guy L."/>
            <person name="Ettema T.J."/>
        </authorList>
    </citation>
    <scope>NUCLEOTIDE SEQUENCE</scope>
</reference>
<dbReference type="AlphaFoldDB" id="A0A0F9LQ06"/>
<dbReference type="EMBL" id="LAZR01011935">
    <property type="protein sequence ID" value="KKM52372.1"/>
    <property type="molecule type" value="Genomic_DNA"/>
</dbReference>
<accession>A0A0F9LQ06</accession>
<name>A0A0F9LQ06_9ZZZZ</name>
<organism evidence="1">
    <name type="scientific">marine sediment metagenome</name>
    <dbReference type="NCBI Taxonomy" id="412755"/>
    <lineage>
        <taxon>unclassified sequences</taxon>
        <taxon>metagenomes</taxon>
        <taxon>ecological metagenomes</taxon>
    </lineage>
</organism>
<gene>
    <name evidence="1" type="ORF">LCGC14_1554870</name>
</gene>